<keyword evidence="6 9" id="KW-0418">Kinase</keyword>
<organism evidence="11 12">
    <name type="scientific">Mucilaginibacter oryzae</name>
    <dbReference type="NCBI Taxonomy" id="468058"/>
    <lineage>
        <taxon>Bacteria</taxon>
        <taxon>Pseudomonadati</taxon>
        <taxon>Bacteroidota</taxon>
        <taxon>Sphingobacteriia</taxon>
        <taxon>Sphingobacteriales</taxon>
        <taxon>Sphingobacteriaceae</taxon>
        <taxon>Mucilaginibacter</taxon>
    </lineage>
</organism>
<evidence type="ECO:0000256" key="2">
    <source>
        <dbReference type="ARBA" id="ARBA00012961"/>
    </source>
</evidence>
<dbReference type="Pfam" id="PF00625">
    <property type="entry name" value="Guanylate_kin"/>
    <property type="match status" value="1"/>
</dbReference>
<dbReference type="PROSITE" id="PS50052">
    <property type="entry name" value="GUANYLATE_KINASE_2"/>
    <property type="match status" value="1"/>
</dbReference>
<dbReference type="CDD" id="cd00071">
    <property type="entry name" value="GMPK"/>
    <property type="match status" value="1"/>
</dbReference>
<keyword evidence="7 9" id="KW-0067">ATP-binding</keyword>
<comment type="caution">
    <text evidence="11">The sequence shown here is derived from an EMBL/GenBank/DDBJ whole genome shotgun (WGS) entry which is preliminary data.</text>
</comment>
<feature type="domain" description="Guanylate kinase-like" evidence="10">
    <location>
        <begin position="12"/>
        <end position="192"/>
    </location>
</feature>
<comment type="similarity">
    <text evidence="1 9">Belongs to the guanylate kinase family.</text>
</comment>
<dbReference type="EC" id="2.7.4.8" evidence="2 9"/>
<proteinExistence type="inferred from homology"/>
<sequence length="200" mass="22720">MNHDPLTMSQNGKLIIFSAPSGAGKTTIVHHLLGKIPALEFSISATTRERRGDEVHEKDYYFISKEEFLHRIAKKQFVEFEEVYTGTFYGTLRTEIERIWAKGKTVIFDIDVEGGLHLKRKYGAQALAIFVQPPSLEVLIERLTGRGTDSEEKLKERFAKAEKELEYAPQFDIILKNYDLETACREAEELVSAFIGPPAP</sequence>
<dbReference type="Proteomes" id="UP000245678">
    <property type="component" value="Unassembled WGS sequence"/>
</dbReference>
<evidence type="ECO:0000256" key="5">
    <source>
        <dbReference type="ARBA" id="ARBA00022741"/>
    </source>
</evidence>
<dbReference type="PANTHER" id="PTHR23117">
    <property type="entry name" value="GUANYLATE KINASE-RELATED"/>
    <property type="match status" value="1"/>
</dbReference>
<keyword evidence="4 9" id="KW-0808">Transferase</keyword>
<dbReference type="EMBL" id="QGHA01000016">
    <property type="protein sequence ID" value="PWK69243.1"/>
    <property type="molecule type" value="Genomic_DNA"/>
</dbReference>
<gene>
    <name evidence="9" type="primary">gmk</name>
    <name evidence="11" type="ORF">LX99_04742</name>
</gene>
<feature type="binding site" evidence="9">
    <location>
        <begin position="19"/>
        <end position="26"/>
    </location>
    <ligand>
        <name>ATP</name>
        <dbReference type="ChEBI" id="CHEBI:30616"/>
    </ligand>
</feature>
<comment type="function">
    <text evidence="9">Essential for recycling GMP and indirectly, cGMP.</text>
</comment>
<evidence type="ECO:0000256" key="3">
    <source>
        <dbReference type="ARBA" id="ARBA00016296"/>
    </source>
</evidence>
<dbReference type="AlphaFoldDB" id="A0A316GZ65"/>
<accession>A0A316GZ65</accession>
<evidence type="ECO:0000256" key="4">
    <source>
        <dbReference type="ARBA" id="ARBA00022679"/>
    </source>
</evidence>
<evidence type="ECO:0000313" key="11">
    <source>
        <dbReference type="EMBL" id="PWK69243.1"/>
    </source>
</evidence>
<evidence type="ECO:0000256" key="8">
    <source>
        <dbReference type="ARBA" id="ARBA00030128"/>
    </source>
</evidence>
<dbReference type="HAMAP" id="MF_00328">
    <property type="entry name" value="Guanylate_kinase"/>
    <property type="match status" value="1"/>
</dbReference>
<dbReference type="PANTHER" id="PTHR23117:SF13">
    <property type="entry name" value="GUANYLATE KINASE"/>
    <property type="match status" value="1"/>
</dbReference>
<dbReference type="GO" id="GO:0004385">
    <property type="term" value="F:GMP kinase activity"/>
    <property type="evidence" value="ECO:0007669"/>
    <property type="project" value="UniProtKB-UniRule"/>
</dbReference>
<protein>
    <recommendedName>
        <fullName evidence="3 9">Guanylate kinase</fullName>
        <ecNumber evidence="2 9">2.7.4.8</ecNumber>
    </recommendedName>
    <alternativeName>
        <fullName evidence="8 9">GMP kinase</fullName>
    </alternativeName>
</protein>
<dbReference type="GO" id="GO:0005829">
    <property type="term" value="C:cytosol"/>
    <property type="evidence" value="ECO:0007669"/>
    <property type="project" value="TreeGrafter"/>
</dbReference>
<evidence type="ECO:0000256" key="1">
    <source>
        <dbReference type="ARBA" id="ARBA00005790"/>
    </source>
</evidence>
<evidence type="ECO:0000313" key="12">
    <source>
        <dbReference type="Proteomes" id="UP000245678"/>
    </source>
</evidence>
<dbReference type="SMART" id="SM00072">
    <property type="entry name" value="GuKc"/>
    <property type="match status" value="1"/>
</dbReference>
<comment type="subcellular location">
    <subcellularLocation>
        <location evidence="9">Cytoplasm</location>
    </subcellularLocation>
</comment>
<dbReference type="InterPro" id="IPR027417">
    <property type="entry name" value="P-loop_NTPase"/>
</dbReference>
<dbReference type="Gene3D" id="3.30.63.10">
    <property type="entry name" value="Guanylate Kinase phosphate binding domain"/>
    <property type="match status" value="1"/>
</dbReference>
<dbReference type="RefSeq" id="WP_407937416.1">
    <property type="nucleotide sequence ID" value="NZ_QGHA01000016.1"/>
</dbReference>
<dbReference type="InterPro" id="IPR008144">
    <property type="entry name" value="Guanylate_kin-like_dom"/>
</dbReference>
<reference evidence="11 12" key="1">
    <citation type="submission" date="2018-05" db="EMBL/GenBank/DDBJ databases">
        <title>Genomic Encyclopedia of Archaeal and Bacterial Type Strains, Phase II (KMG-II): from individual species to whole genera.</title>
        <authorList>
            <person name="Goeker M."/>
        </authorList>
    </citation>
    <scope>NUCLEOTIDE SEQUENCE [LARGE SCALE GENOMIC DNA]</scope>
    <source>
        <strain evidence="11 12">DSM 19975</strain>
    </source>
</reference>
<keyword evidence="5 9" id="KW-0547">Nucleotide-binding</keyword>
<dbReference type="SUPFAM" id="SSF52540">
    <property type="entry name" value="P-loop containing nucleoside triphosphate hydrolases"/>
    <property type="match status" value="1"/>
</dbReference>
<dbReference type="InterPro" id="IPR008145">
    <property type="entry name" value="GK/Ca_channel_bsu"/>
</dbReference>
<evidence type="ECO:0000256" key="9">
    <source>
        <dbReference type="HAMAP-Rule" id="MF_00328"/>
    </source>
</evidence>
<evidence type="ECO:0000256" key="6">
    <source>
        <dbReference type="ARBA" id="ARBA00022777"/>
    </source>
</evidence>
<keyword evidence="9" id="KW-0963">Cytoplasm</keyword>
<name>A0A316GZ65_9SPHI</name>
<evidence type="ECO:0000256" key="7">
    <source>
        <dbReference type="ARBA" id="ARBA00022840"/>
    </source>
</evidence>
<dbReference type="GO" id="GO:0005524">
    <property type="term" value="F:ATP binding"/>
    <property type="evidence" value="ECO:0007669"/>
    <property type="project" value="UniProtKB-UniRule"/>
</dbReference>
<comment type="catalytic activity">
    <reaction evidence="9">
        <text>GMP + ATP = GDP + ADP</text>
        <dbReference type="Rhea" id="RHEA:20780"/>
        <dbReference type="ChEBI" id="CHEBI:30616"/>
        <dbReference type="ChEBI" id="CHEBI:58115"/>
        <dbReference type="ChEBI" id="CHEBI:58189"/>
        <dbReference type="ChEBI" id="CHEBI:456216"/>
        <dbReference type="EC" id="2.7.4.8"/>
    </reaction>
</comment>
<dbReference type="NCBIfam" id="TIGR03263">
    <property type="entry name" value="guanyl_kin"/>
    <property type="match status" value="1"/>
</dbReference>
<dbReference type="Gene3D" id="3.40.50.300">
    <property type="entry name" value="P-loop containing nucleotide triphosphate hydrolases"/>
    <property type="match status" value="1"/>
</dbReference>
<evidence type="ECO:0000259" key="10">
    <source>
        <dbReference type="PROSITE" id="PS50052"/>
    </source>
</evidence>
<dbReference type="InterPro" id="IPR017665">
    <property type="entry name" value="Guanylate_kinase"/>
</dbReference>
<keyword evidence="12" id="KW-1185">Reference proteome</keyword>